<dbReference type="GO" id="GO:0003677">
    <property type="term" value="F:DNA binding"/>
    <property type="evidence" value="ECO:0007669"/>
    <property type="project" value="UniProtKB-KW"/>
</dbReference>
<feature type="domain" description="HTH hxlR-type" evidence="4">
    <location>
        <begin position="4"/>
        <end position="113"/>
    </location>
</feature>
<sequence length="127" mass="14278">MQSCVPAGVVLEETGFGYTMSLISGKYKMIILYCLSEYRVVRYNELKRLMGAVSHKMLSLSLKELEADGLIVRTEYPQIPPKVEYGLSRRGQSLIPILDALCEWGERHREPQRGEALAAERAESAGE</sequence>
<dbReference type="InterPro" id="IPR002577">
    <property type="entry name" value="HTH_HxlR"/>
</dbReference>
<evidence type="ECO:0000313" key="6">
    <source>
        <dbReference type="Proteomes" id="UP000824264"/>
    </source>
</evidence>
<name>A0A9D1R1L2_9BACT</name>
<keyword evidence="2" id="KW-0238">DNA-binding</keyword>
<gene>
    <name evidence="5" type="ORF">H9874_09100</name>
</gene>
<evidence type="ECO:0000256" key="1">
    <source>
        <dbReference type="ARBA" id="ARBA00023015"/>
    </source>
</evidence>
<dbReference type="PANTHER" id="PTHR33204:SF29">
    <property type="entry name" value="TRANSCRIPTIONAL REGULATOR"/>
    <property type="match status" value="1"/>
</dbReference>
<dbReference type="InterPro" id="IPR036388">
    <property type="entry name" value="WH-like_DNA-bd_sf"/>
</dbReference>
<organism evidence="5 6">
    <name type="scientific">Candidatus Bilophila faecipullorum</name>
    <dbReference type="NCBI Taxonomy" id="2838482"/>
    <lineage>
        <taxon>Bacteria</taxon>
        <taxon>Pseudomonadati</taxon>
        <taxon>Thermodesulfobacteriota</taxon>
        <taxon>Desulfovibrionia</taxon>
        <taxon>Desulfovibrionales</taxon>
        <taxon>Desulfovibrionaceae</taxon>
        <taxon>Bilophila</taxon>
    </lineage>
</organism>
<protein>
    <submittedName>
        <fullName evidence="5">Helix-turn-helix transcriptional regulator</fullName>
    </submittedName>
</protein>
<dbReference type="Pfam" id="PF01638">
    <property type="entry name" value="HxlR"/>
    <property type="match status" value="1"/>
</dbReference>
<proteinExistence type="predicted"/>
<dbReference type="PROSITE" id="PS51118">
    <property type="entry name" value="HTH_HXLR"/>
    <property type="match status" value="1"/>
</dbReference>
<dbReference type="InterPro" id="IPR036390">
    <property type="entry name" value="WH_DNA-bd_sf"/>
</dbReference>
<dbReference type="Gene3D" id="1.10.10.10">
    <property type="entry name" value="Winged helix-like DNA-binding domain superfamily/Winged helix DNA-binding domain"/>
    <property type="match status" value="1"/>
</dbReference>
<reference evidence="5" key="1">
    <citation type="journal article" date="2021" name="PeerJ">
        <title>Extensive microbial diversity within the chicken gut microbiome revealed by metagenomics and culture.</title>
        <authorList>
            <person name="Gilroy R."/>
            <person name="Ravi A."/>
            <person name="Getino M."/>
            <person name="Pursley I."/>
            <person name="Horton D.L."/>
            <person name="Alikhan N.F."/>
            <person name="Baker D."/>
            <person name="Gharbi K."/>
            <person name="Hall N."/>
            <person name="Watson M."/>
            <person name="Adriaenssens E.M."/>
            <person name="Foster-Nyarko E."/>
            <person name="Jarju S."/>
            <person name="Secka A."/>
            <person name="Antonio M."/>
            <person name="Oren A."/>
            <person name="Chaudhuri R.R."/>
            <person name="La Ragione R."/>
            <person name="Hildebrand F."/>
            <person name="Pallen M.J."/>
        </authorList>
    </citation>
    <scope>NUCLEOTIDE SEQUENCE</scope>
    <source>
        <strain evidence="5">ChiSxjej5B17-1746</strain>
    </source>
</reference>
<dbReference type="EMBL" id="DXGI01000344">
    <property type="protein sequence ID" value="HIW79285.1"/>
    <property type="molecule type" value="Genomic_DNA"/>
</dbReference>
<keyword evidence="1" id="KW-0805">Transcription regulation</keyword>
<dbReference type="PANTHER" id="PTHR33204">
    <property type="entry name" value="TRANSCRIPTIONAL REGULATOR, MARR FAMILY"/>
    <property type="match status" value="1"/>
</dbReference>
<reference evidence="5" key="2">
    <citation type="submission" date="2021-04" db="EMBL/GenBank/DDBJ databases">
        <authorList>
            <person name="Gilroy R."/>
        </authorList>
    </citation>
    <scope>NUCLEOTIDE SEQUENCE</scope>
    <source>
        <strain evidence="5">ChiSxjej5B17-1746</strain>
    </source>
</reference>
<evidence type="ECO:0000259" key="4">
    <source>
        <dbReference type="PROSITE" id="PS51118"/>
    </source>
</evidence>
<dbReference type="SUPFAM" id="SSF46785">
    <property type="entry name" value="Winged helix' DNA-binding domain"/>
    <property type="match status" value="1"/>
</dbReference>
<dbReference type="AlphaFoldDB" id="A0A9D1R1L2"/>
<accession>A0A9D1R1L2</accession>
<evidence type="ECO:0000256" key="2">
    <source>
        <dbReference type="ARBA" id="ARBA00023125"/>
    </source>
</evidence>
<evidence type="ECO:0000313" key="5">
    <source>
        <dbReference type="EMBL" id="HIW79285.1"/>
    </source>
</evidence>
<comment type="caution">
    <text evidence="5">The sequence shown here is derived from an EMBL/GenBank/DDBJ whole genome shotgun (WGS) entry which is preliminary data.</text>
</comment>
<keyword evidence="3" id="KW-0804">Transcription</keyword>
<evidence type="ECO:0000256" key="3">
    <source>
        <dbReference type="ARBA" id="ARBA00023163"/>
    </source>
</evidence>
<dbReference type="Proteomes" id="UP000824264">
    <property type="component" value="Unassembled WGS sequence"/>
</dbReference>